<dbReference type="Proteomes" id="UP000027073">
    <property type="component" value="Unassembled WGS sequence"/>
</dbReference>
<dbReference type="InterPro" id="IPR041670">
    <property type="entry name" value="Znf-CCHC_6"/>
</dbReference>
<dbReference type="VEuPathDB" id="FungiDB:PLEOSDRAFT_1036726"/>
<keyword evidence="2" id="KW-0805">Transcription regulation</keyword>
<dbReference type="EMBL" id="KL198006">
    <property type="protein sequence ID" value="KDQ31035.1"/>
    <property type="molecule type" value="Genomic_DNA"/>
</dbReference>
<evidence type="ECO:0000256" key="2">
    <source>
        <dbReference type="ARBA" id="ARBA00023015"/>
    </source>
</evidence>
<reference evidence="10" key="1">
    <citation type="journal article" date="2014" name="Proc. Natl. Acad. Sci. U.S.A.">
        <title>Extensive sampling of basidiomycete genomes demonstrates inadequacy of the white-rot/brown-rot paradigm for wood decay fungi.</title>
        <authorList>
            <person name="Riley R."/>
            <person name="Salamov A.A."/>
            <person name="Brown D.W."/>
            <person name="Nagy L.G."/>
            <person name="Floudas D."/>
            <person name="Held B.W."/>
            <person name="Levasseur A."/>
            <person name="Lombard V."/>
            <person name="Morin E."/>
            <person name="Otillar R."/>
            <person name="Lindquist E.A."/>
            <person name="Sun H."/>
            <person name="LaButti K.M."/>
            <person name="Schmutz J."/>
            <person name="Jabbour D."/>
            <person name="Luo H."/>
            <person name="Baker S.E."/>
            <person name="Pisabarro A.G."/>
            <person name="Walton J.D."/>
            <person name="Blanchette R.A."/>
            <person name="Henrissat B."/>
            <person name="Martin F."/>
            <person name="Cullen D."/>
            <person name="Hibbett D.S."/>
            <person name="Grigoriev I.V."/>
        </authorList>
    </citation>
    <scope>NUCLEOTIDE SEQUENCE [LARGE SCALE GENOMIC DNA]</scope>
    <source>
        <strain evidence="10">PC15</strain>
    </source>
</reference>
<keyword evidence="3" id="KW-0804">Transcription</keyword>
<feature type="region of interest" description="Disordered" evidence="6">
    <location>
        <begin position="142"/>
        <end position="211"/>
    </location>
</feature>
<evidence type="ECO:0008006" key="11">
    <source>
        <dbReference type="Google" id="ProtNLM"/>
    </source>
</evidence>
<evidence type="ECO:0000259" key="7">
    <source>
        <dbReference type="Pfam" id="PF12157"/>
    </source>
</evidence>
<dbReference type="PANTHER" id="PTHR13900">
    <property type="entry name" value="TRANSCRIPTION INITIATION FACTOR TFIID"/>
    <property type="match status" value="1"/>
</dbReference>
<evidence type="ECO:0000313" key="10">
    <source>
        <dbReference type="Proteomes" id="UP000027073"/>
    </source>
</evidence>
<comment type="subcellular location">
    <subcellularLocation>
        <location evidence="1">Nucleus</location>
    </subcellularLocation>
</comment>
<dbReference type="InParanoid" id="A0A067NVK1"/>
<dbReference type="GO" id="GO:0016251">
    <property type="term" value="F:RNA polymerase II general transcription initiation factor activity"/>
    <property type="evidence" value="ECO:0007669"/>
    <property type="project" value="InterPro"/>
</dbReference>
<evidence type="ECO:0000256" key="3">
    <source>
        <dbReference type="ARBA" id="ARBA00023163"/>
    </source>
</evidence>
<proteinExistence type="predicted"/>
<keyword evidence="5" id="KW-0175">Coiled coil</keyword>
<dbReference type="InterPro" id="IPR040240">
    <property type="entry name" value="TAF1"/>
</dbReference>
<evidence type="ECO:0000256" key="5">
    <source>
        <dbReference type="SAM" id="Coils"/>
    </source>
</evidence>
<sequence>MLKMVGPEQVVLTESMQVGQRHLQDSGYSGVADTTDDDETKLSVEQQLAPWITTKNFLFATQAKAMLRLHGEGDPTGRGEAFSFIRISMKDIFVKAGEDYEQKLAEAENRPKSAHRYNVAEQQQIYKSEIERIWKAQFDSLSRKDEPQLTEEDIRRDRDETKRIQAQHNMRRDGSRAFSPGMSPMLAGPSSPPYSRASSVDRDREMSMGPDGSRKVLRIRRLIDGEWQTEIIRDPAVIRAYIRGRQLLEEEQTMADSLAPTGDADKDKRAKKRLEEEIARMKKNQERRLHRKNAKIIKEGGTPLQLSRPLKPDTTRRCGHCGQMGHMKTNRKCPRWAEFSSGTPPVPVTPASAGSPPPPGSATIPGLNFNRGPGSTPFGFHAAAVSSPLATSPPMSAKEDGVPSTPSASGPPKIKLTLKPRT</sequence>
<evidence type="ECO:0000313" key="9">
    <source>
        <dbReference type="EMBL" id="KDQ31035.1"/>
    </source>
</evidence>
<feature type="coiled-coil region" evidence="5">
    <location>
        <begin position="264"/>
        <end position="291"/>
    </location>
</feature>
<feature type="region of interest" description="Disordered" evidence="6">
    <location>
        <begin position="303"/>
        <end position="328"/>
    </location>
</feature>
<evidence type="ECO:0000259" key="8">
    <source>
        <dbReference type="Pfam" id="PF15288"/>
    </source>
</evidence>
<name>A0A067NVK1_PLEO1</name>
<dbReference type="Pfam" id="PF15288">
    <property type="entry name" value="zf-CCHC_6"/>
    <property type="match status" value="1"/>
</dbReference>
<dbReference type="InterPro" id="IPR022591">
    <property type="entry name" value="TAF1_HAT_dom"/>
</dbReference>
<dbReference type="GO" id="GO:0017025">
    <property type="term" value="F:TBP-class protein binding"/>
    <property type="evidence" value="ECO:0007669"/>
    <property type="project" value="InterPro"/>
</dbReference>
<dbReference type="Pfam" id="PF12157">
    <property type="entry name" value="DUF3591"/>
    <property type="match status" value="1"/>
</dbReference>
<organism evidence="9 10">
    <name type="scientific">Pleurotus ostreatus (strain PC15)</name>
    <name type="common">Oyster mushroom</name>
    <dbReference type="NCBI Taxonomy" id="1137138"/>
    <lineage>
        <taxon>Eukaryota</taxon>
        <taxon>Fungi</taxon>
        <taxon>Dikarya</taxon>
        <taxon>Basidiomycota</taxon>
        <taxon>Agaricomycotina</taxon>
        <taxon>Agaricomycetes</taxon>
        <taxon>Agaricomycetidae</taxon>
        <taxon>Agaricales</taxon>
        <taxon>Pleurotineae</taxon>
        <taxon>Pleurotaceae</taxon>
        <taxon>Pleurotus</taxon>
    </lineage>
</organism>
<dbReference type="STRING" id="1137138.A0A067NVK1"/>
<accession>A0A067NVK1</accession>
<evidence type="ECO:0000256" key="6">
    <source>
        <dbReference type="SAM" id="MobiDB-lite"/>
    </source>
</evidence>
<dbReference type="PANTHER" id="PTHR13900:SF0">
    <property type="entry name" value="TRANSCRIPTION INITIATION FACTOR TFIID SUBUNIT 1"/>
    <property type="match status" value="1"/>
</dbReference>
<feature type="region of interest" description="Disordered" evidence="6">
    <location>
        <begin position="340"/>
        <end position="422"/>
    </location>
</feature>
<feature type="domain" description="Zinc knuckle" evidence="8">
    <location>
        <begin position="316"/>
        <end position="336"/>
    </location>
</feature>
<dbReference type="HOGENOM" id="CLU_582860_0_0_1"/>
<evidence type="ECO:0000256" key="1">
    <source>
        <dbReference type="ARBA" id="ARBA00004123"/>
    </source>
</evidence>
<evidence type="ECO:0000256" key="4">
    <source>
        <dbReference type="ARBA" id="ARBA00023242"/>
    </source>
</evidence>
<feature type="domain" description="Transcription initiation factor TFIID subunit 1 histone acetyltransferase" evidence="7">
    <location>
        <begin position="2"/>
        <end position="141"/>
    </location>
</feature>
<keyword evidence="4" id="KW-0539">Nucleus</keyword>
<dbReference type="OrthoDB" id="5752at2759"/>
<dbReference type="GO" id="GO:0004402">
    <property type="term" value="F:histone acetyltransferase activity"/>
    <property type="evidence" value="ECO:0007669"/>
    <property type="project" value="InterPro"/>
</dbReference>
<dbReference type="GO" id="GO:0005669">
    <property type="term" value="C:transcription factor TFIID complex"/>
    <property type="evidence" value="ECO:0007669"/>
    <property type="project" value="InterPro"/>
</dbReference>
<dbReference type="GO" id="GO:0051123">
    <property type="term" value="P:RNA polymerase II preinitiation complex assembly"/>
    <property type="evidence" value="ECO:0007669"/>
    <property type="project" value="TreeGrafter"/>
</dbReference>
<feature type="compositionally biased region" description="Basic and acidic residues" evidence="6">
    <location>
        <begin position="142"/>
        <end position="163"/>
    </location>
</feature>
<protein>
    <recommendedName>
        <fullName evidence="11">Transcription initiation factor TFIID subunit 1 histone acetyltransferase domain-containing protein</fullName>
    </recommendedName>
</protein>
<gene>
    <name evidence="9" type="ORF">PLEOSDRAFT_1036726</name>
</gene>
<dbReference type="AlphaFoldDB" id="A0A067NVK1"/>